<accession>A0A7S2TZG3</accession>
<sequence length="484" mass="55940">MAYIYAKKHAIKWPKASAKMKGCVVLIDNSNLFICGKAVAGKKRGFPGEDDRYRISINKLVGEVLHGRQSACGRLFGSGENMDDFSIQVSHTIEVEISERSTWSGKENIVDHKFVSKMSQDLGQLQVYESEKFPEKDNREAYCLITGDGGYADVVEDALLIGQVVEIWFWKDYRSMKYDKLRNKYPNNLVLYDLDDIYEEISFTKFTLEQLKKDRVFVVMFKESPSLEQRTEALNKLDKTMGVSYREISANGHDAMLIQCRNRLKLSTFEEIIKKQRINFKGVASIKSYPEFKAERKMFAHGSADNMLVTRNPFAALRRSQLVDLDEWEDAPSLNKKMSKLDRQIYKKLLRAKAARKRCGYREFCSIGNKHIGGSKPHGWHTREEENLFANQRSSKASPWKLRKYKKCINKNHTKGSAKAENCPFLHDWEDYLCLKCLRLTKKEPSLREDGYCDTKCHEISDTRPLIKDIPGKLAELKKYVARK</sequence>
<gene>
    <name evidence="1" type="ORF">LSP00402_LOCUS16676</name>
</gene>
<dbReference type="EMBL" id="HBHP01026917">
    <property type="protein sequence ID" value="CAD9772686.1"/>
    <property type="molecule type" value="Transcribed_RNA"/>
</dbReference>
<dbReference type="AlphaFoldDB" id="A0A7S2TZG3"/>
<name>A0A7S2TZG3_9EUKA</name>
<evidence type="ECO:0000313" key="1">
    <source>
        <dbReference type="EMBL" id="CAD9772686.1"/>
    </source>
</evidence>
<proteinExistence type="predicted"/>
<organism evidence="1">
    <name type="scientific">Lotharella oceanica</name>
    <dbReference type="NCBI Taxonomy" id="641309"/>
    <lineage>
        <taxon>Eukaryota</taxon>
        <taxon>Sar</taxon>
        <taxon>Rhizaria</taxon>
        <taxon>Cercozoa</taxon>
        <taxon>Chlorarachniophyceae</taxon>
        <taxon>Lotharella</taxon>
    </lineage>
</organism>
<reference evidence="1" key="1">
    <citation type="submission" date="2021-01" db="EMBL/GenBank/DDBJ databases">
        <authorList>
            <person name="Corre E."/>
            <person name="Pelletier E."/>
            <person name="Niang G."/>
            <person name="Scheremetjew M."/>
            <person name="Finn R."/>
            <person name="Kale V."/>
            <person name="Holt S."/>
            <person name="Cochrane G."/>
            <person name="Meng A."/>
            <person name="Brown T."/>
            <person name="Cohen L."/>
        </authorList>
    </citation>
    <scope>NUCLEOTIDE SEQUENCE</scope>
    <source>
        <strain evidence="1">CCMP622</strain>
    </source>
</reference>
<protein>
    <submittedName>
        <fullName evidence="1">Uncharacterized protein</fullName>
    </submittedName>
</protein>
<dbReference type="Gene3D" id="3.40.50.1010">
    <property type="entry name" value="5'-nuclease"/>
    <property type="match status" value="1"/>
</dbReference>